<evidence type="ECO:0000313" key="4">
    <source>
        <dbReference type="EMBL" id="KAF0821221.1"/>
    </source>
</evidence>
<feature type="chain" id="PRO_5031052145" evidence="2">
    <location>
        <begin position="28"/>
        <end position="335"/>
    </location>
</feature>
<dbReference type="Pfam" id="PF00395">
    <property type="entry name" value="SLH"/>
    <property type="match status" value="3"/>
</dbReference>
<feature type="domain" description="SLH" evidence="3">
    <location>
        <begin position="94"/>
        <end position="147"/>
    </location>
</feature>
<reference evidence="4 5" key="1">
    <citation type="journal article" date="2020" name="G3 (Bethesda)">
        <title>Whole Genome Sequencing and Comparative Genomics of Two Nematicidal Bacillus Strains Reveals a Wide Range of Possible Virulence Factors.</title>
        <authorList>
            <person name="Susic N."/>
            <person name="Janezic S."/>
            <person name="Rupnik M."/>
            <person name="Geric Stare B."/>
        </authorList>
    </citation>
    <scope>NUCLEOTIDE SEQUENCE [LARGE SCALE GENOMIC DNA]</scope>
    <source>
        <strain evidence="4 5">I-1582</strain>
    </source>
</reference>
<name>A0A800MRM2_CYTFI</name>
<feature type="domain" description="SLH" evidence="3">
    <location>
        <begin position="30"/>
        <end position="93"/>
    </location>
</feature>
<dbReference type="PROSITE" id="PS51272">
    <property type="entry name" value="SLH"/>
    <property type="match status" value="3"/>
</dbReference>
<dbReference type="AlphaFoldDB" id="A0A800MRM2"/>
<gene>
    <name evidence="4" type="ORF">KIS1582_5075</name>
</gene>
<evidence type="ECO:0000313" key="5">
    <source>
        <dbReference type="Proteomes" id="UP000465778"/>
    </source>
</evidence>
<evidence type="ECO:0000256" key="1">
    <source>
        <dbReference type="ARBA" id="ARBA00022729"/>
    </source>
</evidence>
<dbReference type="Gene3D" id="3.40.33.10">
    <property type="entry name" value="CAP"/>
    <property type="match status" value="1"/>
</dbReference>
<dbReference type="RefSeq" id="WP_159347376.1">
    <property type="nucleotide sequence ID" value="NZ_JBALOT010000012.1"/>
</dbReference>
<dbReference type="PANTHER" id="PTHR43308">
    <property type="entry name" value="OUTER MEMBRANE PROTEIN ALPHA-RELATED"/>
    <property type="match status" value="1"/>
</dbReference>
<feature type="signal peptide" evidence="2">
    <location>
        <begin position="1"/>
        <end position="27"/>
    </location>
</feature>
<evidence type="ECO:0000259" key="3">
    <source>
        <dbReference type="PROSITE" id="PS51272"/>
    </source>
</evidence>
<dbReference type="Pfam" id="PF00188">
    <property type="entry name" value="CAP"/>
    <property type="match status" value="1"/>
</dbReference>
<accession>A0A800MRM2</accession>
<dbReference type="SUPFAM" id="SSF55797">
    <property type="entry name" value="PR-1-like"/>
    <property type="match status" value="1"/>
</dbReference>
<proteinExistence type="predicted"/>
<feature type="domain" description="SLH" evidence="3">
    <location>
        <begin position="148"/>
        <end position="211"/>
    </location>
</feature>
<sequence>MKFIRKLTAFVMVLTVLLSMSTTSTLASTKTTQFKDIPSNYWAKKEINELVSKKIISGFSDGTFKPNKNMTRAETAVMIGKALNISIENRPNPNFTDVSTSNSAYPYIAALTEEGVFAKATKFNPNAFLTRSQMAKILVEAFNLKGTSSKTFKDVPKNHWAYSSVQTLVSVGITSGTTSTTFSPNGYVTRAQMAAFVKRTLDYQAVSEILPIANEVLKLVNAERAKVKVPPLKLNMEVAKVAQIKAQDMYDNDYFDHRSPTYGYASEMLKYFGVDFDNVAENAATGQLSAQEVVTDWMNSPGHRSNILDLYGTEIGIGVVQGEKGTFWVQMFIHK</sequence>
<dbReference type="InterPro" id="IPR001119">
    <property type="entry name" value="SLH_dom"/>
</dbReference>
<dbReference type="OrthoDB" id="9783944at2"/>
<evidence type="ECO:0000256" key="2">
    <source>
        <dbReference type="SAM" id="SignalP"/>
    </source>
</evidence>
<dbReference type="InterPro" id="IPR051465">
    <property type="entry name" value="Cell_Envelope_Struct_Comp"/>
</dbReference>
<dbReference type="EMBL" id="VDEM01000144">
    <property type="protein sequence ID" value="KAF0821221.1"/>
    <property type="molecule type" value="Genomic_DNA"/>
</dbReference>
<dbReference type="InterPro" id="IPR014044">
    <property type="entry name" value="CAP_dom"/>
</dbReference>
<organism evidence="4 5">
    <name type="scientific">Cytobacillus firmus</name>
    <name type="common">Bacillus firmus</name>
    <dbReference type="NCBI Taxonomy" id="1399"/>
    <lineage>
        <taxon>Bacteria</taxon>
        <taxon>Bacillati</taxon>
        <taxon>Bacillota</taxon>
        <taxon>Bacilli</taxon>
        <taxon>Bacillales</taxon>
        <taxon>Bacillaceae</taxon>
        <taxon>Cytobacillus</taxon>
    </lineage>
</organism>
<keyword evidence="1 2" id="KW-0732">Signal</keyword>
<protein>
    <submittedName>
        <fullName evidence="4">Transporter</fullName>
    </submittedName>
</protein>
<comment type="caution">
    <text evidence="4">The sequence shown here is derived from an EMBL/GenBank/DDBJ whole genome shotgun (WGS) entry which is preliminary data.</text>
</comment>
<dbReference type="InterPro" id="IPR035940">
    <property type="entry name" value="CAP_sf"/>
</dbReference>
<dbReference type="CDD" id="cd05379">
    <property type="entry name" value="CAP_bacterial"/>
    <property type="match status" value="1"/>
</dbReference>
<dbReference type="Proteomes" id="UP000465778">
    <property type="component" value="Unassembled WGS sequence"/>
</dbReference>